<name>A0A6V7TV40_MELEN</name>
<evidence type="ECO:0000313" key="1">
    <source>
        <dbReference type="EMBL" id="CAD2135908.1"/>
    </source>
</evidence>
<sequence length="140" mass="15958">MSLFYSQKLLSLTFPILFLIILLLTPLIQTSSLNSGHERLKEANKHETNIYKIQRWRQQNENVLNDPSPISLEEDTAPPETGIIPELSIEKGKPPSLSNKFLKRLSAQQLANQRAKLHRGGNLREPVNFEEALKVTVPYD</sequence>
<protein>
    <submittedName>
        <fullName evidence="1">Uncharacterized protein</fullName>
    </submittedName>
</protein>
<dbReference type="OrthoDB" id="5887512at2759"/>
<evidence type="ECO:0000313" key="2">
    <source>
        <dbReference type="Proteomes" id="UP000580250"/>
    </source>
</evidence>
<dbReference type="EMBL" id="CAJEWN010000017">
    <property type="protein sequence ID" value="CAD2135908.1"/>
    <property type="molecule type" value="Genomic_DNA"/>
</dbReference>
<proteinExistence type="predicted"/>
<gene>
    <name evidence="1" type="ORF">MENT_LOCUS4892</name>
</gene>
<dbReference type="AlphaFoldDB" id="A0A6V7TV40"/>
<reference evidence="1 2" key="1">
    <citation type="submission" date="2020-08" db="EMBL/GenBank/DDBJ databases">
        <authorList>
            <person name="Koutsovoulos G."/>
            <person name="Danchin GJ E."/>
        </authorList>
    </citation>
    <scope>NUCLEOTIDE SEQUENCE [LARGE SCALE GENOMIC DNA]</scope>
</reference>
<comment type="caution">
    <text evidence="1">The sequence shown here is derived from an EMBL/GenBank/DDBJ whole genome shotgun (WGS) entry which is preliminary data.</text>
</comment>
<dbReference type="Proteomes" id="UP000580250">
    <property type="component" value="Unassembled WGS sequence"/>
</dbReference>
<accession>A0A6V7TV40</accession>
<organism evidence="1 2">
    <name type="scientific">Meloidogyne enterolobii</name>
    <name type="common">Root-knot nematode worm</name>
    <name type="synonym">Meloidogyne mayaguensis</name>
    <dbReference type="NCBI Taxonomy" id="390850"/>
    <lineage>
        <taxon>Eukaryota</taxon>
        <taxon>Metazoa</taxon>
        <taxon>Ecdysozoa</taxon>
        <taxon>Nematoda</taxon>
        <taxon>Chromadorea</taxon>
        <taxon>Rhabditida</taxon>
        <taxon>Tylenchina</taxon>
        <taxon>Tylenchomorpha</taxon>
        <taxon>Tylenchoidea</taxon>
        <taxon>Meloidogynidae</taxon>
        <taxon>Meloidogyninae</taxon>
        <taxon>Meloidogyne</taxon>
    </lineage>
</organism>